<dbReference type="FunFam" id="3.40.50.300:FF:000514">
    <property type="entry name" value="Ribosome-releasing factor 2, mitochondrial"/>
    <property type="match status" value="1"/>
</dbReference>
<dbReference type="Gene3D" id="3.30.70.870">
    <property type="entry name" value="Elongation Factor G (Translational Gtpase), domain 3"/>
    <property type="match status" value="1"/>
</dbReference>
<gene>
    <name evidence="9" type="primary">Gfm2</name>
    <name evidence="9" type="ORF">RHICYA_R08884</name>
</gene>
<dbReference type="Pfam" id="PF22042">
    <property type="entry name" value="EF-G_D2"/>
    <property type="match status" value="1"/>
</dbReference>
<dbReference type="HAMAP" id="MF_03059">
    <property type="entry name" value="mEF_G_2"/>
    <property type="match status" value="1"/>
</dbReference>
<evidence type="ECO:0000259" key="8">
    <source>
        <dbReference type="PROSITE" id="PS51722"/>
    </source>
</evidence>
<feature type="non-terminal residue" evidence="9">
    <location>
        <position position="1"/>
    </location>
</feature>
<dbReference type="CDD" id="cd01693">
    <property type="entry name" value="mtEFG2_like_IV"/>
    <property type="match status" value="1"/>
</dbReference>
<protein>
    <recommendedName>
        <fullName evidence="7">Elongation factor G2</fullName>
    </recommendedName>
</protein>
<evidence type="ECO:0000256" key="6">
    <source>
        <dbReference type="ARBA" id="ARBA00049117"/>
    </source>
</evidence>
<dbReference type="SMART" id="SM00838">
    <property type="entry name" value="EFG_C"/>
    <property type="match status" value="1"/>
</dbReference>
<evidence type="ECO:0000256" key="4">
    <source>
        <dbReference type="ARBA" id="ARBA00023128"/>
    </source>
</evidence>
<dbReference type="Proteomes" id="UP000565785">
    <property type="component" value="Unassembled WGS sequence"/>
</dbReference>
<dbReference type="SUPFAM" id="SSF52540">
    <property type="entry name" value="P-loop containing nucleoside triphosphate hydrolases"/>
    <property type="match status" value="1"/>
</dbReference>
<dbReference type="PROSITE" id="PS00301">
    <property type="entry name" value="G_TR_1"/>
    <property type="match status" value="1"/>
</dbReference>
<feature type="non-terminal residue" evidence="9">
    <location>
        <position position="736"/>
    </location>
</feature>
<feature type="domain" description="Tr-type G" evidence="8">
    <location>
        <begin position="16"/>
        <end position="310"/>
    </location>
</feature>
<keyword evidence="10" id="KW-1185">Reference proteome</keyword>
<dbReference type="InterPro" id="IPR041095">
    <property type="entry name" value="EFG_II"/>
</dbReference>
<keyword evidence="1" id="KW-0547">Nucleotide-binding</keyword>
<dbReference type="GO" id="GO:0032543">
    <property type="term" value="P:mitochondrial translation"/>
    <property type="evidence" value="ECO:0007669"/>
    <property type="project" value="TreeGrafter"/>
</dbReference>
<dbReference type="Pfam" id="PF00009">
    <property type="entry name" value="GTP_EFTU"/>
    <property type="match status" value="1"/>
</dbReference>
<dbReference type="InterPro" id="IPR014721">
    <property type="entry name" value="Ribsml_uS5_D2-typ_fold_subgr"/>
</dbReference>
<evidence type="ECO:0000256" key="5">
    <source>
        <dbReference type="ARBA" id="ARBA00023134"/>
    </source>
</evidence>
<dbReference type="Gene3D" id="2.40.30.10">
    <property type="entry name" value="Translation factors"/>
    <property type="match status" value="1"/>
</dbReference>
<evidence type="ECO:0000313" key="9">
    <source>
        <dbReference type="EMBL" id="NXO04995.1"/>
    </source>
</evidence>
<dbReference type="SUPFAM" id="SSF54211">
    <property type="entry name" value="Ribosomal protein S5 domain 2-like"/>
    <property type="match status" value="1"/>
</dbReference>
<dbReference type="CDD" id="cd04092">
    <property type="entry name" value="mtEFG2_II_like"/>
    <property type="match status" value="1"/>
</dbReference>
<dbReference type="PRINTS" id="PR00315">
    <property type="entry name" value="ELONGATNFCT"/>
</dbReference>
<keyword evidence="5" id="KW-0342">GTP-binding</keyword>
<accession>A0A7L1NYB5</accession>
<dbReference type="GO" id="GO:0003924">
    <property type="term" value="F:GTPase activity"/>
    <property type="evidence" value="ECO:0007669"/>
    <property type="project" value="InterPro"/>
</dbReference>
<evidence type="ECO:0000256" key="1">
    <source>
        <dbReference type="ARBA" id="ARBA00022741"/>
    </source>
</evidence>
<organism evidence="9 10">
    <name type="scientific">Rhinopomastus cyanomelas</name>
    <name type="common">Common scimitarbill</name>
    <dbReference type="NCBI Taxonomy" id="113115"/>
    <lineage>
        <taxon>Eukaryota</taxon>
        <taxon>Metazoa</taxon>
        <taxon>Chordata</taxon>
        <taxon>Craniata</taxon>
        <taxon>Vertebrata</taxon>
        <taxon>Euteleostomi</taxon>
        <taxon>Archelosauria</taxon>
        <taxon>Archosauria</taxon>
        <taxon>Dinosauria</taxon>
        <taxon>Saurischia</taxon>
        <taxon>Theropoda</taxon>
        <taxon>Coelurosauria</taxon>
        <taxon>Aves</taxon>
        <taxon>Neognathae</taxon>
        <taxon>Neoaves</taxon>
        <taxon>Telluraves</taxon>
        <taxon>Coraciimorphae</taxon>
        <taxon>Bucerotiformes</taxon>
        <taxon>Rhinopomastidae</taxon>
        <taxon>Rhinopomastus</taxon>
    </lineage>
</organism>
<keyword evidence="2" id="KW-0378">Hydrolase</keyword>
<proteinExistence type="inferred from homology"/>
<dbReference type="PANTHER" id="PTHR43261">
    <property type="entry name" value="TRANSLATION ELONGATION FACTOR G-RELATED"/>
    <property type="match status" value="1"/>
</dbReference>
<dbReference type="Gene3D" id="3.30.70.240">
    <property type="match status" value="1"/>
</dbReference>
<dbReference type="FunFam" id="3.30.70.240:FF:000008">
    <property type="entry name" value="Ribosome-releasing factor 2, mitochondrial"/>
    <property type="match status" value="1"/>
</dbReference>
<reference evidence="9 10" key="1">
    <citation type="submission" date="2019-09" db="EMBL/GenBank/DDBJ databases">
        <title>Bird 10,000 Genomes (B10K) Project - Family phase.</title>
        <authorList>
            <person name="Zhang G."/>
        </authorList>
    </citation>
    <scope>NUCLEOTIDE SEQUENCE [LARGE SCALE GENOMIC DNA]</scope>
    <source>
        <strain evidence="9">B10K-DU-002-35</strain>
        <tissue evidence="9">Muscle</tissue>
    </source>
</reference>
<name>A0A7L1NYB5_RHICY</name>
<dbReference type="SUPFAM" id="SSF50447">
    <property type="entry name" value="Translation proteins"/>
    <property type="match status" value="1"/>
</dbReference>
<dbReference type="Pfam" id="PF03764">
    <property type="entry name" value="EFG_IV"/>
    <property type="match status" value="1"/>
</dbReference>
<dbReference type="InterPro" id="IPR009000">
    <property type="entry name" value="Transl_B-barrel_sf"/>
</dbReference>
<dbReference type="FunFam" id="3.30.230.10:FF:000033">
    <property type="entry name" value="Ribosome-releasing factor 2, mitochondrial"/>
    <property type="match status" value="1"/>
</dbReference>
<dbReference type="SUPFAM" id="SSF54980">
    <property type="entry name" value="EF-G C-terminal domain-like"/>
    <property type="match status" value="2"/>
</dbReference>
<comment type="catalytic activity">
    <reaction evidence="6">
        <text>GTP + H2O = GDP + phosphate + H(+)</text>
        <dbReference type="Rhea" id="RHEA:19669"/>
        <dbReference type="ChEBI" id="CHEBI:15377"/>
        <dbReference type="ChEBI" id="CHEBI:15378"/>
        <dbReference type="ChEBI" id="CHEBI:37565"/>
        <dbReference type="ChEBI" id="CHEBI:43474"/>
        <dbReference type="ChEBI" id="CHEBI:58189"/>
    </reaction>
    <physiologicalReaction direction="left-to-right" evidence="6">
        <dbReference type="Rhea" id="RHEA:19670"/>
    </physiologicalReaction>
</comment>
<dbReference type="GO" id="GO:0005525">
    <property type="term" value="F:GTP binding"/>
    <property type="evidence" value="ECO:0007669"/>
    <property type="project" value="UniProtKB-KW"/>
</dbReference>
<dbReference type="PROSITE" id="PS51722">
    <property type="entry name" value="G_TR_2"/>
    <property type="match status" value="1"/>
</dbReference>
<dbReference type="PANTHER" id="PTHR43261:SF1">
    <property type="entry name" value="RIBOSOME-RELEASING FACTOR 2, MITOCHONDRIAL"/>
    <property type="match status" value="1"/>
</dbReference>
<dbReference type="InterPro" id="IPR035647">
    <property type="entry name" value="EFG_III/V"/>
</dbReference>
<dbReference type="Gene3D" id="3.40.50.300">
    <property type="entry name" value="P-loop containing nucleotide triphosphate hydrolases"/>
    <property type="match status" value="1"/>
</dbReference>
<dbReference type="AlphaFoldDB" id="A0A7L1NYB5"/>
<dbReference type="CDD" id="cd03713">
    <property type="entry name" value="EFG_mtEFG_C"/>
    <property type="match status" value="1"/>
</dbReference>
<dbReference type="InterPro" id="IPR035649">
    <property type="entry name" value="EFG_V"/>
</dbReference>
<evidence type="ECO:0000256" key="2">
    <source>
        <dbReference type="ARBA" id="ARBA00022801"/>
    </source>
</evidence>
<comment type="caution">
    <text evidence="9">The sequence shown here is derived from an EMBL/GenBank/DDBJ whole genome shotgun (WGS) entry which is preliminary data.</text>
</comment>
<evidence type="ECO:0000256" key="7">
    <source>
        <dbReference type="ARBA" id="ARBA00081524"/>
    </source>
</evidence>
<dbReference type="FunFam" id="2.40.30.10:FF:000053">
    <property type="entry name" value="Ribosome-releasing factor 2, mitochondrial"/>
    <property type="match status" value="1"/>
</dbReference>
<dbReference type="GO" id="GO:0032790">
    <property type="term" value="P:ribosome disassembly"/>
    <property type="evidence" value="ECO:0007669"/>
    <property type="project" value="InterPro"/>
</dbReference>
<dbReference type="Pfam" id="PF14492">
    <property type="entry name" value="EFG_III"/>
    <property type="match status" value="1"/>
</dbReference>
<dbReference type="EMBL" id="VXBP01010459">
    <property type="protein sequence ID" value="NXO04995.1"/>
    <property type="molecule type" value="Genomic_DNA"/>
</dbReference>
<dbReference type="FunFam" id="3.30.70.870:FF:000005">
    <property type="entry name" value="Ribosome-releasing factor 2, mitochondrial"/>
    <property type="match status" value="1"/>
</dbReference>
<dbReference type="InterPro" id="IPR020568">
    <property type="entry name" value="Ribosomal_Su5_D2-typ_SF"/>
</dbReference>
<dbReference type="OrthoDB" id="198619at2759"/>
<dbReference type="GO" id="GO:0005759">
    <property type="term" value="C:mitochondrial matrix"/>
    <property type="evidence" value="ECO:0007669"/>
    <property type="project" value="UniProtKB-ARBA"/>
</dbReference>
<dbReference type="InterPro" id="IPR005225">
    <property type="entry name" value="Small_GTP-bd"/>
</dbReference>
<dbReference type="CDD" id="cd01886">
    <property type="entry name" value="EF-G"/>
    <property type="match status" value="1"/>
</dbReference>
<dbReference type="Gene3D" id="3.30.230.10">
    <property type="match status" value="1"/>
</dbReference>
<dbReference type="InterPro" id="IPR030851">
    <property type="entry name" value="EFG2"/>
</dbReference>
<keyword evidence="4" id="KW-0496">Mitochondrion</keyword>
<dbReference type="InterPro" id="IPR000640">
    <property type="entry name" value="EFG_V-like"/>
</dbReference>
<dbReference type="InterPro" id="IPR000795">
    <property type="entry name" value="T_Tr_GTP-bd_dom"/>
</dbReference>
<evidence type="ECO:0000256" key="3">
    <source>
        <dbReference type="ARBA" id="ARBA00022917"/>
    </source>
</evidence>
<dbReference type="CDD" id="cd16262">
    <property type="entry name" value="EFG_III"/>
    <property type="match status" value="1"/>
</dbReference>
<dbReference type="InterPro" id="IPR009022">
    <property type="entry name" value="EFG_III"/>
</dbReference>
<dbReference type="NCBIfam" id="TIGR00231">
    <property type="entry name" value="small_GTP"/>
    <property type="match status" value="1"/>
</dbReference>
<dbReference type="Pfam" id="PF00679">
    <property type="entry name" value="EFG_C"/>
    <property type="match status" value="1"/>
</dbReference>
<dbReference type="InterPro" id="IPR005517">
    <property type="entry name" value="Transl_elong_EFG/EF2_IV"/>
</dbReference>
<dbReference type="SMART" id="SM00889">
    <property type="entry name" value="EFG_IV"/>
    <property type="match status" value="1"/>
</dbReference>
<evidence type="ECO:0000313" key="10">
    <source>
        <dbReference type="Proteomes" id="UP000565785"/>
    </source>
</evidence>
<dbReference type="InterPro" id="IPR031157">
    <property type="entry name" value="G_TR_CS"/>
</dbReference>
<dbReference type="InterPro" id="IPR053905">
    <property type="entry name" value="EF-G-like_DII"/>
</dbReference>
<sequence length="736" mass="81456">PGDVKPLHSVINPHISRIRNIGIMAHIDAGKTTTTERMLYYSGYIRTLGDVDDGDTVTDFMVQERERGITIQSAAVTFDWKDYRINLIDTPGHVDFTVEVERCLRVLDGAVAVFDASAGVEAQTLTVWRQADKHQIPRICFLNKMDKNRASFTYAVESIRQKLKTKPLLLQLPIGEAKTFSGLVDVVTKEQIIWKPSSDLDDGKNFEQKLLLETDDPNLFQEVQDARNTLIEQVKTVLLKVADLDDEFAELVLEEYSERFDLIPADKLRSAIRRVTLGQKAVPVLCGSALKNKGVQPLLDAVTMYLPAPNERSYEFLQWYKDDLCALAFKVLHDKCRGPLVFVRVYSGSLKPQSAVYNINKSCTERMSRLLLPFADQHIEIPSLMPGNIALTVGLKQSATGDTIVSSKASAVAAARRAGRDAAGEKRSTSGVESLLLAGVEVPDPVFFCTIEPPSMAKQQDLDNALSCLQREDPSLKVKLDSDTGQTVLCGMGELHIEIIHDRIKREYGIETYLGPLQIAYRETILNAAQATDVLDKTVGDKQQFVTAELEVRPSLREKTVTKPLIKYAASFTEVLPKELQEAIENGITNACIQGPFLGFPVQDIDVTVQSLTVHPDTSHTMVSACVSRCVQKALKKAGIQILEPLMNLEITVSEDHLSAALADLAQRRGSIKEIQSRQDNRVVVAAVPLAEMMGYSTVLRSLTSGTATFTLELASYQALNSQEQNALLQRRMGLV</sequence>
<dbReference type="InterPro" id="IPR027417">
    <property type="entry name" value="P-loop_NTPase"/>
</dbReference>
<keyword evidence="3" id="KW-0648">Protein biosynthesis</keyword>